<reference evidence="1 2" key="1">
    <citation type="submission" date="2019-05" db="EMBL/GenBank/DDBJ databases">
        <authorList>
            <person name="Schori C."/>
            <person name="Ahrens C."/>
        </authorList>
    </citation>
    <scope>NUCLEOTIDE SEQUENCE [LARGE SCALE GENOMIC DNA]</scope>
    <source>
        <strain evidence="1 2">DSM 10702</strain>
    </source>
</reference>
<name>A0AAP9RIF7_CLOBU</name>
<accession>A0AAP9RIF7</accession>
<evidence type="ECO:0000313" key="2">
    <source>
        <dbReference type="Proteomes" id="UP000515243"/>
    </source>
</evidence>
<dbReference type="EMBL" id="CP040627">
    <property type="protein sequence ID" value="QMW92927.1"/>
    <property type="molecule type" value="Genomic_DNA"/>
</dbReference>
<dbReference type="Proteomes" id="UP000515243">
    <property type="component" value="Chromosome 2"/>
</dbReference>
<dbReference type="GeneID" id="92946213"/>
<protein>
    <submittedName>
        <fullName evidence="1">Uncharacterized protein</fullName>
    </submittedName>
</protein>
<dbReference type="RefSeq" id="WP_035765349.1">
    <property type="nucleotide sequence ID" value="NZ_AP019717.1"/>
</dbReference>
<gene>
    <name evidence="1" type="ORF">FF104_18540</name>
</gene>
<sequence length="65" mass="7292">MNRRIRRAIQNYIALNGPTDSRVLIALLANQFSTPKQRISGNISYMVCKAGALSIIRNKPNSIVY</sequence>
<evidence type="ECO:0000313" key="1">
    <source>
        <dbReference type="EMBL" id="QMW92927.1"/>
    </source>
</evidence>
<organism evidence="1 2">
    <name type="scientific">Clostridium butyricum</name>
    <dbReference type="NCBI Taxonomy" id="1492"/>
    <lineage>
        <taxon>Bacteria</taxon>
        <taxon>Bacillati</taxon>
        <taxon>Bacillota</taxon>
        <taxon>Clostridia</taxon>
        <taxon>Eubacteriales</taxon>
        <taxon>Clostridiaceae</taxon>
        <taxon>Clostridium</taxon>
    </lineage>
</organism>
<proteinExistence type="predicted"/>
<dbReference type="AlphaFoldDB" id="A0AAP9RIF7"/>